<dbReference type="PROSITE" id="PS50943">
    <property type="entry name" value="HTH_CROC1"/>
    <property type="match status" value="1"/>
</dbReference>
<comment type="caution">
    <text evidence="2">The sequence shown here is derived from an EMBL/GenBank/DDBJ whole genome shotgun (WGS) entry which is preliminary data.</text>
</comment>
<keyword evidence="3" id="KW-1185">Reference proteome</keyword>
<dbReference type="CDD" id="cd00093">
    <property type="entry name" value="HTH_XRE"/>
    <property type="match status" value="1"/>
</dbReference>
<proteinExistence type="predicted"/>
<evidence type="ECO:0000259" key="1">
    <source>
        <dbReference type="PROSITE" id="PS50943"/>
    </source>
</evidence>
<dbReference type="Gene3D" id="1.10.260.40">
    <property type="entry name" value="lambda repressor-like DNA-binding domains"/>
    <property type="match status" value="1"/>
</dbReference>
<protein>
    <submittedName>
        <fullName evidence="2">Helix-turn-helix transcriptional regulator</fullName>
    </submittedName>
</protein>
<evidence type="ECO:0000313" key="2">
    <source>
        <dbReference type="EMBL" id="MEI4800382.1"/>
    </source>
</evidence>
<dbReference type="SUPFAM" id="SSF47413">
    <property type="entry name" value="lambda repressor-like DNA-binding domains"/>
    <property type="match status" value="1"/>
</dbReference>
<feature type="domain" description="HTH cro/C1-type" evidence="1">
    <location>
        <begin position="27"/>
        <end position="72"/>
    </location>
</feature>
<accession>A0ABU8FCG4</accession>
<organism evidence="2 3">
    <name type="scientific">Bacillus bruguierae</name>
    <dbReference type="NCBI Taxonomy" id="3127667"/>
    <lineage>
        <taxon>Bacteria</taxon>
        <taxon>Bacillati</taxon>
        <taxon>Bacillota</taxon>
        <taxon>Bacilli</taxon>
        <taxon>Bacillales</taxon>
        <taxon>Bacillaceae</taxon>
        <taxon>Bacillus</taxon>
    </lineage>
</organism>
<sequence length="95" mass="10771">METYNFKLELNRTTIKVLRYIVGVTGKEFAEACHVSHSLLTSIERGKRNISKLTNYRITKGFMAYGFSIEEIVAFNMLIDLKTNGGGMNDTTKET</sequence>
<gene>
    <name evidence="2" type="ORF">WAZ07_03390</name>
</gene>
<dbReference type="Pfam" id="PF01381">
    <property type="entry name" value="HTH_3"/>
    <property type="match status" value="1"/>
</dbReference>
<dbReference type="EMBL" id="JBAWSX010000001">
    <property type="protein sequence ID" value="MEI4800382.1"/>
    <property type="molecule type" value="Genomic_DNA"/>
</dbReference>
<dbReference type="InterPro" id="IPR010982">
    <property type="entry name" value="Lambda_DNA-bd_dom_sf"/>
</dbReference>
<name>A0ABU8FCG4_9BACI</name>
<dbReference type="InterPro" id="IPR001387">
    <property type="entry name" value="Cro/C1-type_HTH"/>
</dbReference>
<reference evidence="2 3" key="1">
    <citation type="submission" date="2024-01" db="EMBL/GenBank/DDBJ databases">
        <title>Seven novel Bacillus-like species.</title>
        <authorList>
            <person name="Liu G."/>
        </authorList>
    </citation>
    <scope>NUCLEOTIDE SEQUENCE [LARGE SCALE GENOMIC DNA]</scope>
    <source>
        <strain evidence="2 3">FJAT-51639</strain>
    </source>
</reference>
<dbReference type="Proteomes" id="UP001372526">
    <property type="component" value="Unassembled WGS sequence"/>
</dbReference>
<dbReference type="RefSeq" id="WP_336471301.1">
    <property type="nucleotide sequence ID" value="NZ_JBAWSX010000001.1"/>
</dbReference>
<evidence type="ECO:0000313" key="3">
    <source>
        <dbReference type="Proteomes" id="UP001372526"/>
    </source>
</evidence>